<dbReference type="AlphaFoldDB" id="A0A7X5QVX7"/>
<evidence type="ECO:0000256" key="6">
    <source>
        <dbReference type="SAM" id="MobiDB-lite"/>
    </source>
</evidence>
<dbReference type="RefSeq" id="WP_166700053.1">
    <property type="nucleotide sequence ID" value="NZ_JAAQTL010000001.1"/>
</dbReference>
<sequence>MERQRTVNGDLLPDADLLPKPGDPSIGVRRVNNLPLFIVGGVVVVFVVLVALVAVQRGGSKRAEAKTVSTAALPENSQLVDQMLASGAVAGLVPDPEENAVPSFPIARVEDLDIPPQPASAGAEPTRQQDNDEMAKERMKLFQTAMRARTGLLQSAPKKSETRDDGKNDPGNSGGAETGDRRGDSGNGGGATGPEGQDGALIVAGGDYARFDRKTTKGKNSDRWLLDSELEDPRTAYEVRAGSVIPATMISGINSELPGQIVAQVSQDVFDTPTGRYRLIPQGSKLIGRYNNNVVLGQSRVLVAWQRIVFPDGRAMDIGAMEGVDSAGYAGFNDKVNSHYLRMFGSAILMSGITAGLTSSRIDPSSDPFGSSNAATLSQALAQQVGEVAIKMIEKNMNVAPTLQIRPGYRFNVMAVKDLTFNKPYQAFEYQFR</sequence>
<dbReference type="InterPro" id="IPR005498">
    <property type="entry name" value="T4SS_VirB10/TraB/TrbI"/>
</dbReference>
<feature type="region of interest" description="Disordered" evidence="6">
    <location>
        <begin position="148"/>
        <end position="200"/>
    </location>
</feature>
<reference evidence="8 9" key="1">
    <citation type="journal article" date="2006" name="Int. J. Syst. Evol. Microbiol.">
        <title>Dyella yeojuensis sp. nov., isolated from greenhouse soil in Korea.</title>
        <authorList>
            <person name="Kim B.Y."/>
            <person name="Weon H.Y."/>
            <person name="Lee K.H."/>
            <person name="Seok S.J."/>
            <person name="Kwon S.W."/>
            <person name="Go S.J."/>
            <person name="Stackebrandt E."/>
        </authorList>
    </citation>
    <scope>NUCLEOTIDE SEQUENCE [LARGE SCALE GENOMIC DNA]</scope>
    <source>
        <strain evidence="8 9">DSM 17673</strain>
    </source>
</reference>
<dbReference type="Pfam" id="PF03743">
    <property type="entry name" value="TrbI"/>
    <property type="match status" value="1"/>
</dbReference>
<comment type="subcellular location">
    <subcellularLocation>
        <location evidence="1">Membrane</location>
        <topology evidence="1">Single-pass membrane protein</topology>
    </subcellularLocation>
</comment>
<gene>
    <name evidence="8" type="ORF">HBF32_13185</name>
</gene>
<dbReference type="CDD" id="cd16429">
    <property type="entry name" value="VirB10"/>
    <property type="match status" value="1"/>
</dbReference>
<evidence type="ECO:0000313" key="8">
    <source>
        <dbReference type="EMBL" id="NID16417.1"/>
    </source>
</evidence>
<evidence type="ECO:0000256" key="3">
    <source>
        <dbReference type="ARBA" id="ARBA00022692"/>
    </source>
</evidence>
<keyword evidence="5 7" id="KW-0472">Membrane</keyword>
<keyword evidence="4 7" id="KW-1133">Transmembrane helix</keyword>
<proteinExistence type="inferred from homology"/>
<feature type="compositionally biased region" description="Basic and acidic residues" evidence="6">
    <location>
        <begin position="158"/>
        <end position="168"/>
    </location>
</feature>
<evidence type="ECO:0000256" key="1">
    <source>
        <dbReference type="ARBA" id="ARBA00004167"/>
    </source>
</evidence>
<accession>A0A7X5QVX7</accession>
<dbReference type="InterPro" id="IPR042217">
    <property type="entry name" value="T4SS_VirB10/TrbI"/>
</dbReference>
<feature type="region of interest" description="Disordered" evidence="6">
    <location>
        <begin position="113"/>
        <end position="133"/>
    </location>
</feature>
<dbReference type="Proteomes" id="UP000518878">
    <property type="component" value="Unassembled WGS sequence"/>
</dbReference>
<feature type="transmembrane region" description="Helical" evidence="7">
    <location>
        <begin position="34"/>
        <end position="55"/>
    </location>
</feature>
<protein>
    <submittedName>
        <fullName evidence="8">Conjugal transfer protein TrbI</fullName>
    </submittedName>
</protein>
<evidence type="ECO:0000313" key="9">
    <source>
        <dbReference type="Proteomes" id="UP000518878"/>
    </source>
</evidence>
<name>A0A7X5QVX7_9GAMM</name>
<dbReference type="EMBL" id="JAAQTL010000001">
    <property type="protein sequence ID" value="NID16417.1"/>
    <property type="molecule type" value="Genomic_DNA"/>
</dbReference>
<keyword evidence="9" id="KW-1185">Reference proteome</keyword>
<comment type="caution">
    <text evidence="8">The sequence shown here is derived from an EMBL/GenBank/DDBJ whole genome shotgun (WGS) entry which is preliminary data.</text>
</comment>
<evidence type="ECO:0000256" key="4">
    <source>
        <dbReference type="ARBA" id="ARBA00022989"/>
    </source>
</evidence>
<evidence type="ECO:0000256" key="7">
    <source>
        <dbReference type="SAM" id="Phobius"/>
    </source>
</evidence>
<evidence type="ECO:0000256" key="5">
    <source>
        <dbReference type="ARBA" id="ARBA00023136"/>
    </source>
</evidence>
<dbReference type="Gene3D" id="2.40.128.260">
    <property type="entry name" value="Type IV secretion system, VirB10/TraB/TrbI"/>
    <property type="match status" value="1"/>
</dbReference>
<keyword evidence="3 7" id="KW-0812">Transmembrane</keyword>
<comment type="similarity">
    <text evidence="2">Belongs to the TrbI/VirB10 family.</text>
</comment>
<dbReference type="GO" id="GO:0016020">
    <property type="term" value="C:membrane"/>
    <property type="evidence" value="ECO:0007669"/>
    <property type="project" value="UniProtKB-SubCell"/>
</dbReference>
<organism evidence="8 9">
    <name type="scientific">Luteibacter yeojuensis</name>
    <dbReference type="NCBI Taxonomy" id="345309"/>
    <lineage>
        <taxon>Bacteria</taxon>
        <taxon>Pseudomonadati</taxon>
        <taxon>Pseudomonadota</taxon>
        <taxon>Gammaproteobacteria</taxon>
        <taxon>Lysobacterales</taxon>
        <taxon>Rhodanobacteraceae</taxon>
        <taxon>Luteibacter</taxon>
    </lineage>
</organism>
<evidence type="ECO:0000256" key="2">
    <source>
        <dbReference type="ARBA" id="ARBA00010265"/>
    </source>
</evidence>